<keyword evidence="1" id="KW-0812">Transmembrane</keyword>
<evidence type="ECO:0000256" key="1">
    <source>
        <dbReference type="SAM" id="Phobius"/>
    </source>
</evidence>
<dbReference type="AlphaFoldDB" id="A0A645DNA5"/>
<sequence>MNDKIVDFDFSQSPSFYLNQISLNSKGLDFSPNKQFNTLNKTDTYNLNLPNLPHSFGYVLAIKSQYSSGIPLRFCLQNDYSFLCSIEDEVNKNIFSNWNYFLIPSTGENIGYNLSVNSISYGNFPSRSILDNVSIIPIPFNLLSQIKSESQNINTDNNWFILNQSYNKFWIAFYFDHFKPVFLQNHILYNNWADAWEIPSFYNSSKVYILFWPQIFEFIGIGLTIFVLFLTFKKK</sequence>
<comment type="caution">
    <text evidence="2">The sequence shown here is derived from an EMBL/GenBank/DDBJ whole genome shotgun (WGS) entry which is preliminary data.</text>
</comment>
<keyword evidence="1" id="KW-1133">Transmembrane helix</keyword>
<keyword evidence="1" id="KW-0472">Membrane</keyword>
<protein>
    <submittedName>
        <fullName evidence="2">Uncharacterized protein</fullName>
    </submittedName>
</protein>
<gene>
    <name evidence="2" type="ORF">SDC9_137709</name>
</gene>
<organism evidence="2">
    <name type="scientific">bioreactor metagenome</name>
    <dbReference type="NCBI Taxonomy" id="1076179"/>
    <lineage>
        <taxon>unclassified sequences</taxon>
        <taxon>metagenomes</taxon>
        <taxon>ecological metagenomes</taxon>
    </lineage>
</organism>
<proteinExistence type="predicted"/>
<name>A0A645DNA5_9ZZZZ</name>
<feature type="transmembrane region" description="Helical" evidence="1">
    <location>
        <begin position="209"/>
        <end position="232"/>
    </location>
</feature>
<reference evidence="2" key="1">
    <citation type="submission" date="2019-08" db="EMBL/GenBank/DDBJ databases">
        <authorList>
            <person name="Kucharzyk K."/>
            <person name="Murdoch R.W."/>
            <person name="Higgins S."/>
            <person name="Loffler F."/>
        </authorList>
    </citation>
    <scope>NUCLEOTIDE SEQUENCE</scope>
</reference>
<evidence type="ECO:0000313" key="2">
    <source>
        <dbReference type="EMBL" id="MPM90588.1"/>
    </source>
</evidence>
<dbReference type="EMBL" id="VSSQ01037804">
    <property type="protein sequence ID" value="MPM90588.1"/>
    <property type="molecule type" value="Genomic_DNA"/>
</dbReference>
<accession>A0A645DNA5</accession>